<dbReference type="RefSeq" id="WP_124391820.1">
    <property type="nucleotide sequence ID" value="NZ_BHYM01000027.1"/>
</dbReference>
<dbReference type="OrthoDB" id="3628158at2"/>
<sequence length="148" mass="15781">MTTAKEASSRRDRMIIYGLVTFIIVILTIIALLLFPYVSSNREADDKADQLIAALDQAGARTPSHDQIVGVLGDDGGAICANPNAPLARATLLSQMVNGSGGPGTRPVVVDERVVKGELLIIQIYCPDKLPEFQQFVDDLATSDVAGE</sequence>
<evidence type="ECO:0000313" key="3">
    <source>
        <dbReference type="Proteomes" id="UP000287519"/>
    </source>
</evidence>
<name>A0A402C720_RHOWR</name>
<keyword evidence="1" id="KW-0812">Transmembrane</keyword>
<organism evidence="2 3">
    <name type="scientific">Rhodococcus wratislaviensis</name>
    <name type="common">Tsukamurella wratislaviensis</name>
    <dbReference type="NCBI Taxonomy" id="44752"/>
    <lineage>
        <taxon>Bacteria</taxon>
        <taxon>Bacillati</taxon>
        <taxon>Actinomycetota</taxon>
        <taxon>Actinomycetes</taxon>
        <taxon>Mycobacteriales</taxon>
        <taxon>Nocardiaceae</taxon>
        <taxon>Rhodococcus</taxon>
    </lineage>
</organism>
<dbReference type="AlphaFoldDB" id="A0A402C720"/>
<gene>
    <name evidence="2" type="ORF">Rhow_002916</name>
</gene>
<keyword evidence="3" id="KW-1185">Reference proteome</keyword>
<keyword evidence="1" id="KW-0472">Membrane</keyword>
<evidence type="ECO:0000256" key="1">
    <source>
        <dbReference type="SAM" id="Phobius"/>
    </source>
</evidence>
<keyword evidence="1" id="KW-1133">Transmembrane helix</keyword>
<dbReference type="Proteomes" id="UP000287519">
    <property type="component" value="Unassembled WGS sequence"/>
</dbReference>
<proteinExistence type="predicted"/>
<comment type="caution">
    <text evidence="2">The sequence shown here is derived from an EMBL/GenBank/DDBJ whole genome shotgun (WGS) entry which is preliminary data.</text>
</comment>
<evidence type="ECO:0000313" key="2">
    <source>
        <dbReference type="EMBL" id="GCE39392.1"/>
    </source>
</evidence>
<feature type="transmembrane region" description="Helical" evidence="1">
    <location>
        <begin position="15"/>
        <end position="38"/>
    </location>
</feature>
<protein>
    <submittedName>
        <fullName evidence="2">Glutamate/gamma-aminobutyrate antiporter</fullName>
    </submittedName>
</protein>
<accession>A0A402C720</accession>
<dbReference type="EMBL" id="BHYM01000027">
    <property type="protein sequence ID" value="GCE39392.1"/>
    <property type="molecule type" value="Genomic_DNA"/>
</dbReference>
<reference evidence="2 3" key="1">
    <citation type="submission" date="2018-11" db="EMBL/GenBank/DDBJ databases">
        <title>Microbial catabolism of amino acid.</title>
        <authorList>
            <person name="Hibi M."/>
            <person name="Ogawa J."/>
        </authorList>
    </citation>
    <scope>NUCLEOTIDE SEQUENCE [LARGE SCALE GENOMIC DNA]</scope>
    <source>
        <strain evidence="2 3">C31-06</strain>
    </source>
</reference>